<gene>
    <name evidence="1" type="ORF">NS184_01665</name>
</gene>
<dbReference type="AlphaFoldDB" id="A0A175S3B0"/>
<evidence type="ECO:0000313" key="1">
    <source>
        <dbReference type="EMBL" id="KTR10385.1"/>
    </source>
</evidence>
<dbReference type="Proteomes" id="UP000078252">
    <property type="component" value="Unassembled WGS sequence"/>
</dbReference>
<dbReference type="STRING" id="33881.NS184_01665"/>
<evidence type="ECO:0000313" key="2">
    <source>
        <dbReference type="Proteomes" id="UP000078252"/>
    </source>
</evidence>
<proteinExistence type="predicted"/>
<name>A0A175S3B0_9MICO</name>
<dbReference type="InterPro" id="IPR043733">
    <property type="entry name" value="DUF5677"/>
</dbReference>
<dbReference type="PATRIC" id="fig|33881.3.peg.3380"/>
<organism evidence="1 2">
    <name type="scientific">Curtobacterium luteum</name>
    <dbReference type="NCBI Taxonomy" id="33881"/>
    <lineage>
        <taxon>Bacteria</taxon>
        <taxon>Bacillati</taxon>
        <taxon>Actinomycetota</taxon>
        <taxon>Actinomycetes</taxon>
        <taxon>Micrococcales</taxon>
        <taxon>Microbacteriaceae</taxon>
        <taxon>Curtobacterium</taxon>
    </lineage>
</organism>
<comment type="caution">
    <text evidence="1">The sequence shown here is derived from an EMBL/GenBank/DDBJ whole genome shotgun (WGS) entry which is preliminary data.</text>
</comment>
<protein>
    <submittedName>
        <fullName evidence="1">Uncharacterized protein</fullName>
    </submittedName>
</protein>
<sequence>MIAYRAELRDLIAMWDADRDVRSFQVKADSHHSVPIIIRGLVAHAVDCARAVLALYESSLPLPAAPVIRVLIEDAVTAGWVLVTPDGWRHFLAGGADQRRKALNALLQDDPTNEQSLARLAELTAMIDDLGRSRQYEIIEQRIASLDGMGQLYQLYRFVTWLSHAGAEVAERYTGPADTAVGVAFRPSASHPMASVLLEVATNSLLQALIAWDCALVDRAHEDELNEIAARLGVRSSWAQGEAT</sequence>
<dbReference type="EMBL" id="LDQC01000009">
    <property type="protein sequence ID" value="KTR10385.1"/>
    <property type="molecule type" value="Genomic_DNA"/>
</dbReference>
<accession>A0A175S3B0</accession>
<reference evidence="1 2" key="1">
    <citation type="journal article" date="2016" name="Front. Microbiol.">
        <title>Genomic Resource of Rice Seed Associated Bacteria.</title>
        <authorList>
            <person name="Midha S."/>
            <person name="Bansal K."/>
            <person name="Sharma S."/>
            <person name="Kumar N."/>
            <person name="Patil P.P."/>
            <person name="Chaudhry V."/>
            <person name="Patil P.B."/>
        </authorList>
    </citation>
    <scope>NUCLEOTIDE SEQUENCE [LARGE SCALE GENOMIC DNA]</scope>
    <source>
        <strain evidence="1 2">NS184</strain>
    </source>
</reference>
<dbReference type="Pfam" id="PF18928">
    <property type="entry name" value="DUF5677"/>
    <property type="match status" value="1"/>
</dbReference>